<proteinExistence type="predicted"/>
<feature type="transmembrane region" description="Helical" evidence="1">
    <location>
        <begin position="49"/>
        <end position="69"/>
    </location>
</feature>
<dbReference type="EMBL" id="SNXW01000001">
    <property type="protein sequence ID" value="TDP88544.1"/>
    <property type="molecule type" value="Genomic_DNA"/>
</dbReference>
<dbReference type="InterPro" id="IPR050879">
    <property type="entry name" value="Acyltransferase_3"/>
</dbReference>
<dbReference type="Pfam" id="PF01757">
    <property type="entry name" value="Acyl_transf_3"/>
    <property type="match status" value="1"/>
</dbReference>
<comment type="caution">
    <text evidence="3">The sequence shown here is derived from an EMBL/GenBank/DDBJ whole genome shotgun (WGS) entry which is preliminary data.</text>
</comment>
<feature type="transmembrane region" description="Helical" evidence="1">
    <location>
        <begin position="326"/>
        <end position="344"/>
    </location>
</feature>
<dbReference type="Proteomes" id="UP000294593">
    <property type="component" value="Unassembled WGS sequence"/>
</dbReference>
<organism evidence="3 4">
    <name type="scientific">Aquabacterium commune</name>
    <dbReference type="NCBI Taxonomy" id="70586"/>
    <lineage>
        <taxon>Bacteria</taxon>
        <taxon>Pseudomonadati</taxon>
        <taxon>Pseudomonadota</taxon>
        <taxon>Betaproteobacteria</taxon>
        <taxon>Burkholderiales</taxon>
        <taxon>Aquabacterium</taxon>
    </lineage>
</organism>
<keyword evidence="4" id="KW-1185">Reference proteome</keyword>
<dbReference type="InterPro" id="IPR002656">
    <property type="entry name" value="Acyl_transf_3_dom"/>
</dbReference>
<feature type="transmembrane region" description="Helical" evidence="1">
    <location>
        <begin position="169"/>
        <end position="188"/>
    </location>
</feature>
<keyword evidence="1" id="KW-1133">Transmembrane helix</keyword>
<dbReference type="GO" id="GO:0016020">
    <property type="term" value="C:membrane"/>
    <property type="evidence" value="ECO:0007669"/>
    <property type="project" value="TreeGrafter"/>
</dbReference>
<sequence>MNAPATPRLHLQALDILRGMSALAVYVAHLTQQFLHPDAMGWAGQALELLGVVGVAVFFVLSGFLIHMGGLRERERSGQQDWAQYARRRFLRIVPAYVLALVVYALASPHVHSNMITEATWRGFVSHLFFVSSFVPGEYQSINAIFWTVVVELHFYALYPLLLRLTRGWQPWAVFGSTWLLGMVFFFGASALTQAGDVRVMWQHMAPGLFWKWTLGMLLAEMAVRSHAPWLRTLLSRTWLLPAVLLGIWAGTFLWQQPALALNYKRFVLPFFCAALVGLFLFSGLRHWRSALGEWLGDISYSVYLWHPLALAAAAALPLPNFGTQVLVSLGLTLLVSHLSFKWVEQPMMRLARTAPPAVSHTRPNLSETRS</sequence>
<feature type="transmembrane region" description="Helical" evidence="1">
    <location>
        <begin position="267"/>
        <end position="285"/>
    </location>
</feature>
<feature type="domain" description="Acyltransferase 3" evidence="2">
    <location>
        <begin position="12"/>
        <end position="337"/>
    </location>
</feature>
<protein>
    <submittedName>
        <fullName evidence="3">Peptidoglycan/LPS O-acetylase OafA/YrhL</fullName>
    </submittedName>
</protein>
<dbReference type="GO" id="GO:0016747">
    <property type="term" value="F:acyltransferase activity, transferring groups other than amino-acyl groups"/>
    <property type="evidence" value="ECO:0007669"/>
    <property type="project" value="InterPro"/>
</dbReference>
<feature type="transmembrane region" description="Helical" evidence="1">
    <location>
        <begin position="234"/>
        <end position="255"/>
    </location>
</feature>
<reference evidence="3 4" key="1">
    <citation type="submission" date="2019-03" db="EMBL/GenBank/DDBJ databases">
        <title>Genomic Encyclopedia of Type Strains, Phase IV (KMG-IV): sequencing the most valuable type-strain genomes for metagenomic binning, comparative biology and taxonomic classification.</title>
        <authorList>
            <person name="Goeker M."/>
        </authorList>
    </citation>
    <scope>NUCLEOTIDE SEQUENCE [LARGE SCALE GENOMIC DNA]</scope>
    <source>
        <strain evidence="3 4">DSM 11901</strain>
    </source>
</reference>
<accession>A0A4R6RPI5</accession>
<evidence type="ECO:0000259" key="2">
    <source>
        <dbReference type="Pfam" id="PF01757"/>
    </source>
</evidence>
<keyword evidence="1" id="KW-0472">Membrane</keyword>
<evidence type="ECO:0000313" key="3">
    <source>
        <dbReference type="EMBL" id="TDP88544.1"/>
    </source>
</evidence>
<keyword evidence="1" id="KW-0812">Transmembrane</keyword>
<dbReference type="PANTHER" id="PTHR23028">
    <property type="entry name" value="ACETYLTRANSFERASE"/>
    <property type="match status" value="1"/>
</dbReference>
<dbReference type="RefSeq" id="WP_133606222.1">
    <property type="nucleotide sequence ID" value="NZ_SNXW01000001.1"/>
</dbReference>
<feature type="transmembrane region" description="Helical" evidence="1">
    <location>
        <begin position="90"/>
        <end position="107"/>
    </location>
</feature>
<dbReference type="GO" id="GO:0000271">
    <property type="term" value="P:polysaccharide biosynthetic process"/>
    <property type="evidence" value="ECO:0007669"/>
    <property type="project" value="TreeGrafter"/>
</dbReference>
<dbReference type="OrthoDB" id="9814807at2"/>
<feature type="transmembrane region" description="Helical" evidence="1">
    <location>
        <begin position="144"/>
        <end position="163"/>
    </location>
</feature>
<evidence type="ECO:0000313" key="4">
    <source>
        <dbReference type="Proteomes" id="UP000294593"/>
    </source>
</evidence>
<dbReference type="AlphaFoldDB" id="A0A4R6RPI5"/>
<name>A0A4R6RPI5_9BURK</name>
<dbReference type="PANTHER" id="PTHR23028:SF131">
    <property type="entry name" value="BLR2367 PROTEIN"/>
    <property type="match status" value="1"/>
</dbReference>
<gene>
    <name evidence="3" type="ORF">EV672_101696</name>
</gene>
<evidence type="ECO:0000256" key="1">
    <source>
        <dbReference type="SAM" id="Phobius"/>
    </source>
</evidence>